<gene>
    <name evidence="2" type="primary">LOC111307425</name>
</gene>
<sequence>MPICKQWIIRGKLLRKRTKAGMTSAAETITESLGGTRQLMVQDVERSRSMLMTFGLLRNLRRVFFIGLANLVQIYEEHRLVFCMCRGINGSVKEG</sequence>
<dbReference type="AlphaFoldDB" id="A0A6P6A8V5"/>
<dbReference type="RefSeq" id="XP_022761176.1">
    <property type="nucleotide sequence ID" value="XM_022905441.1"/>
</dbReference>
<protein>
    <submittedName>
        <fullName evidence="2">Uncharacterized protein LOC111307425 isoform X2</fullName>
    </submittedName>
</protein>
<dbReference type="GO" id="GO:0005783">
    <property type="term" value="C:endoplasmic reticulum"/>
    <property type="evidence" value="ECO:0007669"/>
    <property type="project" value="TreeGrafter"/>
</dbReference>
<dbReference type="GO" id="GO:0006890">
    <property type="term" value="P:retrograde vesicle-mediated transport, Golgi to endoplasmic reticulum"/>
    <property type="evidence" value="ECO:0007669"/>
    <property type="project" value="InterPro"/>
</dbReference>
<organism evidence="1 2">
    <name type="scientific">Durio zibethinus</name>
    <name type="common">Durian</name>
    <dbReference type="NCBI Taxonomy" id="66656"/>
    <lineage>
        <taxon>Eukaryota</taxon>
        <taxon>Viridiplantae</taxon>
        <taxon>Streptophyta</taxon>
        <taxon>Embryophyta</taxon>
        <taxon>Tracheophyta</taxon>
        <taxon>Spermatophyta</taxon>
        <taxon>Magnoliopsida</taxon>
        <taxon>eudicotyledons</taxon>
        <taxon>Gunneridae</taxon>
        <taxon>Pentapetalae</taxon>
        <taxon>rosids</taxon>
        <taxon>malvids</taxon>
        <taxon>Malvales</taxon>
        <taxon>Malvaceae</taxon>
        <taxon>Helicteroideae</taxon>
        <taxon>Durio</taxon>
    </lineage>
</organism>
<dbReference type="InterPro" id="IPR005606">
    <property type="entry name" value="Sec20"/>
</dbReference>
<evidence type="ECO:0000313" key="1">
    <source>
        <dbReference type="Proteomes" id="UP000515121"/>
    </source>
</evidence>
<dbReference type="GO" id="GO:0005484">
    <property type="term" value="F:SNAP receptor activity"/>
    <property type="evidence" value="ECO:0007669"/>
    <property type="project" value="InterPro"/>
</dbReference>
<dbReference type="PANTHER" id="PTHR12825:SF0">
    <property type="entry name" value="VESICLE TRANSPORT PROTEIN SEC20"/>
    <property type="match status" value="1"/>
</dbReference>
<reference evidence="2" key="1">
    <citation type="submission" date="2025-08" db="UniProtKB">
        <authorList>
            <consortium name="RefSeq"/>
        </authorList>
    </citation>
    <scope>IDENTIFICATION</scope>
    <source>
        <tissue evidence="2">Fruit stalk</tissue>
    </source>
</reference>
<evidence type="ECO:0000313" key="2">
    <source>
        <dbReference type="RefSeq" id="XP_022761176.1"/>
    </source>
</evidence>
<dbReference type="GeneID" id="111307425"/>
<dbReference type="GO" id="GO:0031201">
    <property type="term" value="C:SNARE complex"/>
    <property type="evidence" value="ECO:0007669"/>
    <property type="project" value="TreeGrafter"/>
</dbReference>
<name>A0A6P6A8V5_DURZI</name>
<keyword evidence="1" id="KW-1185">Reference proteome</keyword>
<proteinExistence type="predicted"/>
<dbReference type="PANTHER" id="PTHR12825">
    <property type="entry name" value="BNIP1-RELATED"/>
    <property type="match status" value="1"/>
</dbReference>
<accession>A0A6P6A8V5</accession>
<dbReference type="Proteomes" id="UP000515121">
    <property type="component" value="Unplaced"/>
</dbReference>